<dbReference type="GO" id="GO:0005886">
    <property type="term" value="C:plasma membrane"/>
    <property type="evidence" value="ECO:0007669"/>
    <property type="project" value="TreeGrafter"/>
</dbReference>
<dbReference type="InterPro" id="IPR013769">
    <property type="entry name" value="Band3_cytoplasmic_dom"/>
</dbReference>
<dbReference type="GO" id="GO:0015701">
    <property type="term" value="P:bicarbonate transport"/>
    <property type="evidence" value="ECO:0007669"/>
    <property type="project" value="TreeGrafter"/>
</dbReference>
<dbReference type="InterPro" id="IPR016152">
    <property type="entry name" value="PTrfase/Anion_transptr"/>
</dbReference>
<dbReference type="InterPro" id="IPR003020">
    <property type="entry name" value="HCO3_transpt_euk"/>
</dbReference>
<evidence type="ECO:0000259" key="1">
    <source>
        <dbReference type="Pfam" id="PF07565"/>
    </source>
</evidence>
<dbReference type="Gene3D" id="3.40.930.10">
    <property type="entry name" value="Mannitol-specific EII, Chain A"/>
    <property type="match status" value="1"/>
</dbReference>
<dbReference type="Pfam" id="PF07565">
    <property type="entry name" value="Band_3_cyto"/>
    <property type="match status" value="1"/>
</dbReference>
<protein>
    <submittedName>
        <fullName evidence="2">Anion exchange protein</fullName>
    </submittedName>
</protein>
<gene>
    <name evidence="2" type="ORF">ElyMa_001446800</name>
</gene>
<keyword evidence="3" id="KW-1185">Reference proteome</keyword>
<accession>A0AAV4IY54</accession>
<organism evidence="2 3">
    <name type="scientific">Elysia marginata</name>
    <dbReference type="NCBI Taxonomy" id="1093978"/>
    <lineage>
        <taxon>Eukaryota</taxon>
        <taxon>Metazoa</taxon>
        <taxon>Spiralia</taxon>
        <taxon>Lophotrochozoa</taxon>
        <taxon>Mollusca</taxon>
        <taxon>Gastropoda</taxon>
        <taxon>Heterobranchia</taxon>
        <taxon>Euthyneura</taxon>
        <taxon>Panpulmonata</taxon>
        <taxon>Sacoglossa</taxon>
        <taxon>Placobranchoidea</taxon>
        <taxon>Plakobranchidae</taxon>
        <taxon>Elysia</taxon>
    </lineage>
</organism>
<evidence type="ECO:0000313" key="3">
    <source>
        <dbReference type="Proteomes" id="UP000762676"/>
    </source>
</evidence>
<proteinExistence type="predicted"/>
<sequence>MDTNPEHDNKLDQLLVSRVLEAGQGQSQSSGGVQPMFCQMNRLTSTGSEVVWMQVARWIKFEEVLDEDANRWSKPHVPSLSLSALTTLRKDMRHVPCLLDPDVTDFNSLVDKLTSTWIQSGYLDRTHEDAIRVALKKPHRHVHERKMTRPVSGSNLLAVRDRGLSGSSVSLQSLESHATDNGKNK</sequence>
<dbReference type="EMBL" id="BMAT01002842">
    <property type="protein sequence ID" value="GFS15347.1"/>
    <property type="molecule type" value="Genomic_DNA"/>
</dbReference>
<dbReference type="AlphaFoldDB" id="A0AAV4IY54"/>
<dbReference type="GO" id="GO:0008509">
    <property type="term" value="F:monoatomic anion transmembrane transporter activity"/>
    <property type="evidence" value="ECO:0007669"/>
    <property type="project" value="InterPro"/>
</dbReference>
<comment type="caution">
    <text evidence="2">The sequence shown here is derived from an EMBL/GenBank/DDBJ whole genome shotgun (WGS) entry which is preliminary data.</text>
</comment>
<dbReference type="GO" id="GO:0050801">
    <property type="term" value="P:monoatomic ion homeostasis"/>
    <property type="evidence" value="ECO:0007669"/>
    <property type="project" value="TreeGrafter"/>
</dbReference>
<name>A0AAV4IY54_9GAST</name>
<dbReference type="SUPFAM" id="SSF55804">
    <property type="entry name" value="Phoshotransferase/anion transport protein"/>
    <property type="match status" value="1"/>
</dbReference>
<dbReference type="Proteomes" id="UP000762676">
    <property type="component" value="Unassembled WGS sequence"/>
</dbReference>
<feature type="domain" description="Band 3 cytoplasmic" evidence="1">
    <location>
        <begin position="36"/>
        <end position="150"/>
    </location>
</feature>
<evidence type="ECO:0000313" key="2">
    <source>
        <dbReference type="EMBL" id="GFS15347.1"/>
    </source>
</evidence>
<dbReference type="GO" id="GO:0005452">
    <property type="term" value="F:solute:inorganic anion antiporter activity"/>
    <property type="evidence" value="ECO:0007669"/>
    <property type="project" value="InterPro"/>
</dbReference>
<dbReference type="PANTHER" id="PTHR11453">
    <property type="entry name" value="ANION EXCHANGE PROTEIN"/>
    <property type="match status" value="1"/>
</dbReference>
<dbReference type="PANTHER" id="PTHR11453:SF47">
    <property type="entry name" value="ANION EXCHANGE PROTEIN"/>
    <property type="match status" value="1"/>
</dbReference>
<reference evidence="2 3" key="1">
    <citation type="journal article" date="2021" name="Elife">
        <title>Chloroplast acquisition without the gene transfer in kleptoplastic sea slugs, Plakobranchus ocellatus.</title>
        <authorList>
            <person name="Maeda T."/>
            <person name="Takahashi S."/>
            <person name="Yoshida T."/>
            <person name="Shimamura S."/>
            <person name="Takaki Y."/>
            <person name="Nagai Y."/>
            <person name="Toyoda A."/>
            <person name="Suzuki Y."/>
            <person name="Arimoto A."/>
            <person name="Ishii H."/>
            <person name="Satoh N."/>
            <person name="Nishiyama T."/>
            <person name="Hasebe M."/>
            <person name="Maruyama T."/>
            <person name="Minagawa J."/>
            <person name="Obokata J."/>
            <person name="Shigenobu S."/>
        </authorList>
    </citation>
    <scope>NUCLEOTIDE SEQUENCE [LARGE SCALE GENOMIC DNA]</scope>
</reference>